<evidence type="ECO:0000313" key="2">
    <source>
        <dbReference type="Proteomes" id="UP000014303"/>
    </source>
</evidence>
<dbReference type="Proteomes" id="UP000014303">
    <property type="component" value="Unassembled WGS sequence"/>
</dbReference>
<dbReference type="AlphaFoldDB" id="A0A8E0IDM2"/>
<evidence type="ECO:0000313" key="1">
    <source>
        <dbReference type="EMBL" id="EPC47911.1"/>
    </source>
</evidence>
<organism evidence="1 2">
    <name type="scientific">Lacticaseibacillus paracasei subsp. paracasei Lpp7</name>
    <dbReference type="NCBI Taxonomy" id="1256200"/>
    <lineage>
        <taxon>Bacteria</taxon>
        <taxon>Bacillati</taxon>
        <taxon>Bacillota</taxon>
        <taxon>Bacilli</taxon>
        <taxon>Lactobacillales</taxon>
        <taxon>Lactobacillaceae</taxon>
        <taxon>Lacticaseibacillus</taxon>
    </lineage>
</organism>
<gene>
    <name evidence="1" type="ORF">Lpp7_15280</name>
</gene>
<protein>
    <submittedName>
        <fullName evidence="1">Uncharacterized protein</fullName>
    </submittedName>
</protein>
<sequence>MLKQLRNNWNPSEKLLAPCFIKSLCFNATVLQSRSKQKAKSTILRFCFFDDFLLSRDLQEDILLREIDQFSAALIVNYIWGRAPNPPVILKEGESPLQN</sequence>
<comment type="caution">
    <text evidence="1">The sequence shown here is derived from an EMBL/GenBank/DDBJ whole genome shotgun (WGS) entry which is preliminary data.</text>
</comment>
<reference evidence="1 2" key="1">
    <citation type="journal article" date="2013" name="PLoS ONE">
        <title>Lactobacillus paracasei comparative genomics: towards species pan-genome definition and exploitation of diversity.</title>
        <authorList>
            <person name="Smokvina T."/>
            <person name="Wels M."/>
            <person name="Polka J."/>
            <person name="Chervaux C."/>
            <person name="Brisse S."/>
            <person name="Boekhorst J."/>
            <person name="van Hylckama Vlieg J.E."/>
            <person name="Siezen R.J."/>
        </authorList>
    </citation>
    <scope>NUCLEOTIDE SEQUENCE [LARGE SCALE GENOMIC DNA]</scope>
    <source>
        <strain evidence="1 2">Lpp7</strain>
    </source>
</reference>
<proteinExistence type="predicted"/>
<accession>A0A8E0IDM2</accession>
<dbReference type="EMBL" id="ANJV01000497">
    <property type="protein sequence ID" value="EPC47911.1"/>
    <property type="molecule type" value="Genomic_DNA"/>
</dbReference>
<name>A0A8E0IDM2_LACPA</name>